<name>A0A4Y1PKE4_9RHAB</name>
<proteinExistence type="predicted"/>
<sequence length="171" mass="18781">MDNKRERMNFGVKGMIAVRHDIVTADVEMKTSPGLFACFAKSARYTSLMSVTIRYQPHITSSSHGEIVVSCLDRRNTDETPIAVHKFPTDKKTTFAISGFDCSLTEDCCPIVVNVSQELTGLVYGAAVGELIIMPSFKCSNIPHSVFKTEVKEITGSHVTKKYGGMLIALD</sequence>
<reference evidence="1" key="1">
    <citation type="submission" date="2018-06" db="EMBL/GenBank/DDBJ databases">
        <title>Analyses of phosphoprotein and three ancillary genes as RNA-silencing suppressor in Barley yellow striate virus.</title>
        <authorList>
            <person name="Rabieifaradonbeh S."/>
            <person name="Afsharifar A."/>
            <person name="Finetti-Sialer M.M."/>
        </authorList>
    </citation>
    <scope>NUCLEOTIDE SEQUENCE</scope>
    <source>
        <strain evidence="1">P3_Barley</strain>
    </source>
</reference>
<organism evidence="1">
    <name type="scientific">Cytorhabdovirus hordei</name>
    <dbReference type="NCBI Taxonomy" id="1985699"/>
    <lineage>
        <taxon>Viruses</taxon>
        <taxon>Riboviria</taxon>
        <taxon>Orthornavirae</taxon>
        <taxon>Negarnaviricota</taxon>
        <taxon>Haploviricotina</taxon>
        <taxon>Monjiviricetes</taxon>
        <taxon>Mononegavirales</taxon>
        <taxon>Rhabdoviridae</taxon>
        <taxon>Betarhabdovirinae</taxon>
        <taxon>Betacytorhabdovirus</taxon>
        <taxon>Betacytorhabdovirus hordei</taxon>
    </lineage>
</organism>
<evidence type="ECO:0000313" key="1">
    <source>
        <dbReference type="EMBL" id="AYN07440.1"/>
    </source>
</evidence>
<protein>
    <submittedName>
        <fullName evidence="1">3 protein</fullName>
    </submittedName>
</protein>
<dbReference type="EMBL" id="MH509194">
    <property type="protein sequence ID" value="AYN07440.1"/>
    <property type="molecule type" value="Viral_cRNA"/>
</dbReference>
<accession>A0A4Y1PKE4</accession>